<accession>A0A0R2FMH8</accession>
<evidence type="ECO:0000256" key="2">
    <source>
        <dbReference type="ARBA" id="ARBA00022741"/>
    </source>
</evidence>
<evidence type="ECO:0000313" key="8">
    <source>
        <dbReference type="Proteomes" id="UP000051645"/>
    </source>
</evidence>
<dbReference type="GO" id="GO:0005524">
    <property type="term" value="F:ATP binding"/>
    <property type="evidence" value="ECO:0007669"/>
    <property type="project" value="UniProtKB-KW"/>
</dbReference>
<dbReference type="InterPro" id="IPR003439">
    <property type="entry name" value="ABC_transporter-like_ATP-bd"/>
</dbReference>
<evidence type="ECO:0000313" key="9">
    <source>
        <dbReference type="Proteomes" id="UP000051751"/>
    </source>
</evidence>
<dbReference type="PROSITE" id="PS50893">
    <property type="entry name" value="ABC_TRANSPORTER_2"/>
    <property type="match status" value="1"/>
</dbReference>
<keyword evidence="8" id="KW-1185">Reference proteome</keyword>
<name>A0A0R2FMH8_9LACO</name>
<dbReference type="Proteomes" id="UP000051645">
    <property type="component" value="Unassembled WGS sequence"/>
</dbReference>
<evidence type="ECO:0000259" key="5">
    <source>
        <dbReference type="PROSITE" id="PS50893"/>
    </source>
</evidence>
<dbReference type="PANTHER" id="PTHR19211">
    <property type="entry name" value="ATP-BINDING TRANSPORT PROTEIN-RELATED"/>
    <property type="match status" value="1"/>
</dbReference>
<keyword evidence="3 6" id="KW-0067">ATP-binding</keyword>
<dbReference type="PATRIC" id="fig|81857.3.peg.1121"/>
<dbReference type="Pfam" id="PF00005">
    <property type="entry name" value="ABC_tran"/>
    <property type="match status" value="1"/>
</dbReference>
<dbReference type="InterPro" id="IPR027417">
    <property type="entry name" value="P-loop_NTPase"/>
</dbReference>
<sequence>MSNPTYQFTNLTQSYGTKELFTIDRLVVAPHARIGLIGINGAGKTTLLNQLQNDQTNAAVIEMVPQIKNPDEQSGGQQEQALLNQAFAKQPDLLLLDEPTANLDPSRSKRLIKQLKRFPNAVIFISHDRAFLDAVATQLWVLERGSLTVFQGNYSQYRDEQRVRRAKQTTAYQQEQRHKKKLKEAAQKRREQAEQKVHVSFNEQGAKIIKNDTPYAHVLESKLQKNAKAIDHRIDKLPHIRKPHVERKITMNVPQQQKLRHNMIVRTTHLEVSRNGKNLLTDVNLAIRAGAKVAITGPNGSGKSTLIQTILDRPDGVYLSPLAQVGYFSQSLDRQDLNQSIWDNARAHSDQSDEMIRLILAELGFTAQQLNEKAASLSGGERVKLALACLFVGTHNLLILDEPTNFLDLPAIEALQDLLVRYQGTILLVSHDQQLVQKVCTQHFEIKQKHLVDVQQATTKQEVPTVTAEQKLKLQMEQTALLGQLSEQSTPELVERFQTVSKQLRKLNEKD</sequence>
<dbReference type="OrthoDB" id="9760950at2"/>
<evidence type="ECO:0000256" key="3">
    <source>
        <dbReference type="ARBA" id="ARBA00022840"/>
    </source>
</evidence>
<proteinExistence type="predicted"/>
<evidence type="ECO:0000313" key="6">
    <source>
        <dbReference type="EMBL" id="KRN28907.1"/>
    </source>
</evidence>
<feature type="domain" description="ABC transporter" evidence="5">
    <location>
        <begin position="265"/>
        <end position="473"/>
    </location>
</feature>
<comment type="caution">
    <text evidence="6">The sequence shown here is derived from an EMBL/GenBank/DDBJ whole genome shotgun (WGS) entry which is preliminary data.</text>
</comment>
<dbReference type="PANTHER" id="PTHR19211:SF100">
    <property type="entry name" value="RIBOSOME PROTECTION PROTEIN VMLR"/>
    <property type="match status" value="1"/>
</dbReference>
<dbReference type="InterPro" id="IPR017871">
    <property type="entry name" value="ABC_transporter-like_CS"/>
</dbReference>
<reference evidence="8 9" key="1">
    <citation type="journal article" date="2015" name="Genome Announc.">
        <title>Expanding the biotechnology potential of lactobacilli through comparative genomics of 213 strains and associated genera.</title>
        <authorList>
            <person name="Sun Z."/>
            <person name="Harris H.M."/>
            <person name="McCann A."/>
            <person name="Guo C."/>
            <person name="Argimon S."/>
            <person name="Zhang W."/>
            <person name="Yang X."/>
            <person name="Jeffery I.B."/>
            <person name="Cooney J.C."/>
            <person name="Kagawa T.F."/>
            <person name="Liu W."/>
            <person name="Song Y."/>
            <person name="Salvetti E."/>
            <person name="Wrobel A."/>
            <person name="Rasinkangas P."/>
            <person name="Parkhill J."/>
            <person name="Rea M.C."/>
            <person name="O'Sullivan O."/>
            <person name="Ritari J."/>
            <person name="Douillard F.P."/>
            <person name="Paul Ross R."/>
            <person name="Yang R."/>
            <person name="Briner A.E."/>
            <person name="Felis G.E."/>
            <person name="de Vos W.M."/>
            <person name="Barrangou R."/>
            <person name="Klaenhammer T.R."/>
            <person name="Caufield P.W."/>
            <person name="Cui Y."/>
            <person name="Zhang H."/>
            <person name="O'Toole P.W."/>
        </authorList>
    </citation>
    <scope>NUCLEOTIDE SEQUENCE [LARGE SCALE GENOMIC DNA]</scope>
    <source>
        <strain evidence="6 9">ATCC BAA-66</strain>
        <strain evidence="7 8">DSM 13344</strain>
    </source>
</reference>
<dbReference type="CDD" id="cd03221">
    <property type="entry name" value="ABCF_EF-3"/>
    <property type="match status" value="2"/>
</dbReference>
<feature type="coiled-coil region" evidence="4">
    <location>
        <begin position="172"/>
        <end position="203"/>
    </location>
</feature>
<gene>
    <name evidence="6" type="ORF">IV38_GL001115</name>
    <name evidence="7" type="ORF">IV40_GL000738</name>
</gene>
<evidence type="ECO:0000256" key="1">
    <source>
        <dbReference type="ARBA" id="ARBA00022737"/>
    </source>
</evidence>
<dbReference type="SMART" id="SM00382">
    <property type="entry name" value="AAA"/>
    <property type="match status" value="2"/>
</dbReference>
<dbReference type="AlphaFoldDB" id="A0A0R2FMH8"/>
<dbReference type="NCBIfam" id="NF000355">
    <property type="entry name" value="ribo_prot_ABC_F"/>
    <property type="match status" value="1"/>
</dbReference>
<keyword evidence="1" id="KW-0677">Repeat</keyword>
<dbReference type="InterPro" id="IPR050611">
    <property type="entry name" value="ABCF"/>
</dbReference>
<organism evidence="6 9">
    <name type="scientific">Lactobacillus selangorensis</name>
    <dbReference type="NCBI Taxonomy" id="81857"/>
    <lineage>
        <taxon>Bacteria</taxon>
        <taxon>Bacillati</taxon>
        <taxon>Bacillota</taxon>
        <taxon>Bacilli</taxon>
        <taxon>Lactobacillales</taxon>
        <taxon>Lactobacillaceae</taxon>
        <taxon>Lactobacillus</taxon>
    </lineage>
</organism>
<evidence type="ECO:0000313" key="7">
    <source>
        <dbReference type="EMBL" id="KRN32683.1"/>
    </source>
</evidence>
<dbReference type="RefSeq" id="WP_057768942.1">
    <property type="nucleotide sequence ID" value="NZ_JQAT01000002.1"/>
</dbReference>
<dbReference type="PROSITE" id="PS00211">
    <property type="entry name" value="ABC_TRANSPORTER_1"/>
    <property type="match status" value="1"/>
</dbReference>
<dbReference type="EMBL" id="JQAZ01000002">
    <property type="protein sequence ID" value="KRN32683.1"/>
    <property type="molecule type" value="Genomic_DNA"/>
</dbReference>
<dbReference type="Proteomes" id="UP000051751">
    <property type="component" value="Unassembled WGS sequence"/>
</dbReference>
<dbReference type="SUPFAM" id="SSF52540">
    <property type="entry name" value="P-loop containing nucleoside triphosphate hydrolases"/>
    <property type="match status" value="2"/>
</dbReference>
<protein>
    <submittedName>
        <fullName evidence="6">Abc transporter atp-binding protein</fullName>
    </submittedName>
</protein>
<keyword evidence="4" id="KW-0175">Coiled coil</keyword>
<dbReference type="Gene3D" id="3.40.50.300">
    <property type="entry name" value="P-loop containing nucleotide triphosphate hydrolases"/>
    <property type="match status" value="3"/>
</dbReference>
<evidence type="ECO:0000256" key="4">
    <source>
        <dbReference type="SAM" id="Coils"/>
    </source>
</evidence>
<keyword evidence="2" id="KW-0547">Nucleotide-binding</keyword>
<dbReference type="EMBL" id="JQAT01000002">
    <property type="protein sequence ID" value="KRN28907.1"/>
    <property type="molecule type" value="Genomic_DNA"/>
</dbReference>
<dbReference type="GO" id="GO:0016887">
    <property type="term" value="F:ATP hydrolysis activity"/>
    <property type="evidence" value="ECO:0007669"/>
    <property type="project" value="InterPro"/>
</dbReference>
<dbReference type="STRING" id="81857.IV38_GL001115"/>
<dbReference type="InterPro" id="IPR003593">
    <property type="entry name" value="AAA+_ATPase"/>
</dbReference>